<keyword evidence="1" id="KW-0472">Membrane</keyword>
<protein>
    <submittedName>
        <fullName evidence="2">Uncharacterized protein</fullName>
    </submittedName>
</protein>
<feature type="transmembrane region" description="Helical" evidence="1">
    <location>
        <begin position="57"/>
        <end position="75"/>
    </location>
</feature>
<dbReference type="AlphaFoldDB" id="A0A8D9BTN1"/>
<proteinExistence type="predicted"/>
<accession>A0A8D9BTN1</accession>
<evidence type="ECO:0000256" key="1">
    <source>
        <dbReference type="SAM" id="Phobius"/>
    </source>
</evidence>
<reference evidence="2" key="1">
    <citation type="submission" date="2021-05" db="EMBL/GenBank/DDBJ databases">
        <authorList>
            <person name="Alioto T."/>
            <person name="Alioto T."/>
            <person name="Gomez Garrido J."/>
        </authorList>
    </citation>
    <scope>NUCLEOTIDE SEQUENCE</scope>
</reference>
<keyword evidence="1" id="KW-0812">Transmembrane</keyword>
<feature type="transmembrane region" description="Helical" evidence="1">
    <location>
        <begin position="6"/>
        <end position="24"/>
    </location>
</feature>
<dbReference type="EMBL" id="HBUF01413596">
    <property type="protein sequence ID" value="CAG6739502.1"/>
    <property type="molecule type" value="Transcribed_RNA"/>
</dbReference>
<organism evidence="2">
    <name type="scientific">Cacopsylla melanoneura</name>
    <dbReference type="NCBI Taxonomy" id="428564"/>
    <lineage>
        <taxon>Eukaryota</taxon>
        <taxon>Metazoa</taxon>
        <taxon>Ecdysozoa</taxon>
        <taxon>Arthropoda</taxon>
        <taxon>Hexapoda</taxon>
        <taxon>Insecta</taxon>
        <taxon>Pterygota</taxon>
        <taxon>Neoptera</taxon>
        <taxon>Paraneoptera</taxon>
        <taxon>Hemiptera</taxon>
        <taxon>Sternorrhyncha</taxon>
        <taxon>Psylloidea</taxon>
        <taxon>Psyllidae</taxon>
        <taxon>Psyllinae</taxon>
        <taxon>Cacopsylla</taxon>
    </lineage>
</organism>
<keyword evidence="1" id="KW-1133">Transmembrane helix</keyword>
<sequence length="123" mass="14230">MGLESTFTQFINGVHYLFIAHCIYRELSGVHTIFFPLTKFTLFTAFNSVFISYSGNIQVFKVSLIMMSALLRMYFRLYSVSKRVLSSLFRFLGKVISHIEQSEPFRSHSGRGQFFCGPKVVYN</sequence>
<dbReference type="EMBL" id="HBUF01675146">
    <property type="protein sequence ID" value="CAG6791208.1"/>
    <property type="molecule type" value="Transcribed_RNA"/>
</dbReference>
<name>A0A8D9BTN1_9HEMI</name>
<evidence type="ECO:0000313" key="2">
    <source>
        <dbReference type="EMBL" id="CAG6791208.1"/>
    </source>
</evidence>